<accession>A0A0A1GXP4</accession>
<comment type="similarity">
    <text evidence="5">Belongs to the NEMF family.</text>
</comment>
<dbReference type="InterPro" id="IPR051608">
    <property type="entry name" value="RQC_Subunit_NEMF"/>
</dbReference>
<evidence type="ECO:0000256" key="3">
    <source>
        <dbReference type="ARBA" id="ARBA00022884"/>
    </source>
</evidence>
<dbReference type="PANTHER" id="PTHR15239:SF6">
    <property type="entry name" value="RIBOSOME QUALITY CONTROL COMPLEX SUBUNIT NEMF"/>
    <property type="match status" value="1"/>
</dbReference>
<organism evidence="7 8">
    <name type="scientific">Paucilactobacillus hokkaidonensis JCM 18461</name>
    <dbReference type="NCBI Taxonomy" id="1291742"/>
    <lineage>
        <taxon>Bacteria</taxon>
        <taxon>Bacillati</taxon>
        <taxon>Bacillota</taxon>
        <taxon>Bacilli</taxon>
        <taxon>Lactobacillales</taxon>
        <taxon>Lactobacillaceae</taxon>
        <taxon>Paucilactobacillus</taxon>
    </lineage>
</organism>
<comment type="subunit">
    <text evidence="5">Associates with stalled 50S ribosomal subunits. Binds to RqcP.</text>
</comment>
<dbReference type="Pfam" id="PF05670">
    <property type="entry name" value="NFACT-R_1"/>
    <property type="match status" value="1"/>
</dbReference>
<dbReference type="InterPro" id="IPR043682">
    <property type="entry name" value="RqcH_bacterial"/>
</dbReference>
<evidence type="ECO:0000256" key="2">
    <source>
        <dbReference type="ARBA" id="ARBA00022730"/>
    </source>
</evidence>
<keyword evidence="4 5" id="KW-0648">Protein biosynthesis</keyword>
<evidence type="ECO:0000313" key="7">
    <source>
        <dbReference type="EMBL" id="BAP85639.1"/>
    </source>
</evidence>
<dbReference type="GO" id="GO:0000049">
    <property type="term" value="F:tRNA binding"/>
    <property type="evidence" value="ECO:0007669"/>
    <property type="project" value="UniProtKB-UniRule"/>
</dbReference>
<dbReference type="Gene3D" id="2.30.310.10">
    <property type="entry name" value="ibrinogen binding protein from staphylococcus aureus domain"/>
    <property type="match status" value="1"/>
</dbReference>
<dbReference type="KEGG" id="lho:LOOC260_111000"/>
<dbReference type="STRING" id="1291742.LOOC260_111000"/>
<reference evidence="7 8" key="1">
    <citation type="submission" date="2014-11" db="EMBL/GenBank/DDBJ databases">
        <title>Complete genome sequence and analysis of Lactobacillus hokkaidonensis LOOC260T.</title>
        <authorList>
            <person name="Tanizawa Y."/>
            <person name="Tohno M."/>
            <person name="Kaminuma E."/>
            <person name="Nakamura Y."/>
            <person name="Arita M."/>
        </authorList>
    </citation>
    <scope>NUCLEOTIDE SEQUENCE [LARGE SCALE GENOMIC DNA]</scope>
    <source>
        <strain evidence="7 8">LOOC260</strain>
    </source>
</reference>
<protein>
    <recommendedName>
        <fullName evidence="5">Rqc2 homolog RqcH</fullName>
        <shortName evidence="5">RqcH</shortName>
    </recommendedName>
</protein>
<dbReference type="RefSeq" id="WP_041093536.1">
    <property type="nucleotide sequence ID" value="NZ_AP014680.1"/>
</dbReference>
<evidence type="ECO:0000313" key="8">
    <source>
        <dbReference type="Proteomes" id="UP000031620"/>
    </source>
</evidence>
<sequence>MSFDGFFTHAMVHELNDLLATGRIAKIHQPYPSEVILIIRANRHNYSVLLSANPTYPRIQITEIPFKNPKVPTKFTMTLRKYIEGSILKSIDQVDNDRIVRFNISTRDELGDEQELVLVSEIMARHSNISLVNTATNKIIDTVKHVGSDQNRYRLLLPGATFIMPPKQDKLNPFIANQEYAQLVMKTDDQAKLAGQLQQAYQGMGTDSAQELAYQLLHTDNVANQYQSFLRSFDQVAPTLSITETQKMGFTAFRPTSLPSNTNYKSFTTLSALLDGFYADKAQQDRTKQLGGDLIRVVHNELKKNKTKVKKLEKTLLDTHKADDFRIRGEILTTYLHEIKPGMTEITLANFYDNNQPIKIDLSNQLTPSQNAQRYFTKYQKLKNAVSHVNEQLKIATAEIEYLENIQAQIEIGNPADTEEIKLELQQQGYLRARQNNRKKKITVSKPEEFTASDGTTILVGKNNLQNDRLTFKIANKDDIWLHVKDIPGSHVVIRNSDPSEQTLLEAAKLAAYYSKGRQSANVAVDYVPIKRVKKPNGSKPGFVIFEGQSTVYVTPDESVPK</sequence>
<evidence type="ECO:0000256" key="1">
    <source>
        <dbReference type="ARBA" id="ARBA00022555"/>
    </source>
</evidence>
<evidence type="ECO:0000256" key="5">
    <source>
        <dbReference type="HAMAP-Rule" id="MF_00844"/>
    </source>
</evidence>
<dbReference type="GO" id="GO:0019843">
    <property type="term" value="F:rRNA binding"/>
    <property type="evidence" value="ECO:0007669"/>
    <property type="project" value="UniProtKB-UniRule"/>
</dbReference>
<dbReference type="HAMAP" id="MF_00844_B">
    <property type="entry name" value="RqcH_B"/>
    <property type="match status" value="1"/>
</dbReference>
<dbReference type="GO" id="GO:0072344">
    <property type="term" value="P:rescue of stalled ribosome"/>
    <property type="evidence" value="ECO:0007669"/>
    <property type="project" value="UniProtKB-UniRule"/>
</dbReference>
<proteinExistence type="inferred from homology"/>
<dbReference type="InterPro" id="IPR008532">
    <property type="entry name" value="NFACT_RNA-bd"/>
</dbReference>
<keyword evidence="2 5" id="KW-0699">rRNA-binding</keyword>
<dbReference type="GO" id="GO:0043023">
    <property type="term" value="F:ribosomal large subunit binding"/>
    <property type="evidence" value="ECO:0007669"/>
    <property type="project" value="UniProtKB-UniRule"/>
</dbReference>
<dbReference type="GO" id="GO:1990112">
    <property type="term" value="C:RQC complex"/>
    <property type="evidence" value="ECO:0007669"/>
    <property type="project" value="TreeGrafter"/>
</dbReference>
<dbReference type="Gene3D" id="3.40.970.40">
    <property type="entry name" value="fibrinogen binding protein from staphylococcus aureus domain like"/>
    <property type="match status" value="1"/>
</dbReference>
<dbReference type="Pfam" id="PF05833">
    <property type="entry name" value="NFACT_N"/>
    <property type="match status" value="1"/>
</dbReference>
<evidence type="ECO:0000259" key="6">
    <source>
        <dbReference type="Pfam" id="PF05670"/>
    </source>
</evidence>
<feature type="domain" description="NFACT RNA-binding" evidence="6">
    <location>
        <begin position="449"/>
        <end position="542"/>
    </location>
</feature>
<dbReference type="EMBL" id="AP014680">
    <property type="protein sequence ID" value="BAP85639.1"/>
    <property type="molecule type" value="Genomic_DNA"/>
</dbReference>
<evidence type="ECO:0000256" key="4">
    <source>
        <dbReference type="ARBA" id="ARBA00022917"/>
    </source>
</evidence>
<keyword evidence="3 5" id="KW-0694">RNA-binding</keyword>
<dbReference type="FunFam" id="2.30.310.10:FF:000004">
    <property type="entry name" value="Fibronectin-binding protein A"/>
    <property type="match status" value="1"/>
</dbReference>
<dbReference type="HOGENOM" id="CLU_022481_2_1_9"/>
<dbReference type="AlphaFoldDB" id="A0A0A1GXP4"/>
<name>A0A0A1GXP4_9LACO</name>
<keyword evidence="1 5" id="KW-0820">tRNA-binding</keyword>
<dbReference type="Proteomes" id="UP000031620">
    <property type="component" value="Chromosome"/>
</dbReference>
<gene>
    <name evidence="7" type="primary">fbpA</name>
    <name evidence="5" type="synonym">rqcH</name>
    <name evidence="7" type="ORF">LOOC260_111000</name>
</gene>
<dbReference type="PANTHER" id="PTHR15239">
    <property type="entry name" value="NUCLEAR EXPORT MEDIATOR FACTOR NEMF"/>
    <property type="match status" value="1"/>
</dbReference>
<comment type="function">
    <text evidence="5">Key component of the ribosome quality control system (RQC), a ribosome-associated complex that mediates the extraction of incompletely synthesized nascent chains from stalled ribosomes and their subsequent degradation. RqcH recruits Ala-charged tRNA, and with RqcP directs the elongation of stalled nascent chains on 50S ribosomal subunits, leading to non-templated C-terminal alanine extensions (Ala tail). The Ala tail promotes nascent chain degradation. May add between 1 and at least 8 Ala residues. Binds to stalled 50S ribosomal subunits.</text>
</comment>